<dbReference type="OrthoDB" id="2662123at2"/>
<dbReference type="Pfam" id="PF12841">
    <property type="entry name" value="YvrJ"/>
    <property type="match status" value="1"/>
</dbReference>
<accession>A0A2N3LGQ1</accession>
<keyword evidence="1" id="KW-1133">Transmembrane helix</keyword>
<evidence type="ECO:0000313" key="2">
    <source>
        <dbReference type="EMBL" id="PKR83812.1"/>
    </source>
</evidence>
<evidence type="ECO:0000256" key="1">
    <source>
        <dbReference type="SAM" id="Phobius"/>
    </source>
</evidence>
<evidence type="ECO:0000313" key="3">
    <source>
        <dbReference type="Proteomes" id="UP000233440"/>
    </source>
</evidence>
<feature type="transmembrane region" description="Helical" evidence="1">
    <location>
        <begin position="6"/>
        <end position="23"/>
    </location>
</feature>
<keyword evidence="1" id="KW-0812">Transmembrane</keyword>
<protein>
    <submittedName>
        <fullName evidence="2">YvrJ family protein</fullName>
    </submittedName>
</protein>
<dbReference type="AlphaFoldDB" id="A0A2N3LGQ1"/>
<reference evidence="2 3" key="1">
    <citation type="submission" date="2017-11" db="EMBL/GenBank/DDBJ databases">
        <title>Bacillus camelliae sp. nov., isolated from pu'er tea.</title>
        <authorList>
            <person name="Niu L."/>
        </authorList>
    </citation>
    <scope>NUCLEOTIDE SEQUENCE [LARGE SCALE GENOMIC DNA]</scope>
    <source>
        <strain evidence="2 3">7578-1</strain>
    </source>
</reference>
<keyword evidence="1" id="KW-0472">Membrane</keyword>
<name>A0A2N3LGQ1_9BACI</name>
<comment type="caution">
    <text evidence="2">The sequence shown here is derived from an EMBL/GenBank/DDBJ whole genome shotgun (WGS) entry which is preliminary data.</text>
</comment>
<gene>
    <name evidence="2" type="ORF">CWO92_17570</name>
</gene>
<organism evidence="2 3">
    <name type="scientific">Heyndrickxia camelliae</name>
    <dbReference type="NCBI Taxonomy" id="1707093"/>
    <lineage>
        <taxon>Bacteria</taxon>
        <taxon>Bacillati</taxon>
        <taxon>Bacillota</taxon>
        <taxon>Bacilli</taxon>
        <taxon>Bacillales</taxon>
        <taxon>Bacillaceae</taxon>
        <taxon>Heyndrickxia</taxon>
    </lineage>
</organism>
<sequence length="47" mass="5428">MDNIMSFINEVGFPIVVTLYLLYRIETKLEAVIQSIQSLPDRLKNSD</sequence>
<dbReference type="Proteomes" id="UP000233440">
    <property type="component" value="Unassembled WGS sequence"/>
</dbReference>
<dbReference type="InterPro" id="IPR024419">
    <property type="entry name" value="YvrJ"/>
</dbReference>
<keyword evidence="3" id="KW-1185">Reference proteome</keyword>
<dbReference type="EMBL" id="PIQO01000015">
    <property type="protein sequence ID" value="PKR83812.1"/>
    <property type="molecule type" value="Genomic_DNA"/>
</dbReference>
<proteinExistence type="predicted"/>